<dbReference type="InterPro" id="IPR025384">
    <property type="entry name" value="DUF4298"/>
</dbReference>
<evidence type="ECO:0000313" key="1">
    <source>
        <dbReference type="EMBL" id="OPH40206.1"/>
    </source>
</evidence>
<dbReference type="EMBL" id="MXAP01000004">
    <property type="protein sequence ID" value="OPH40206.1"/>
    <property type="molecule type" value="Genomic_DNA"/>
</dbReference>
<dbReference type="Pfam" id="PF14131">
    <property type="entry name" value="DUF4298"/>
    <property type="match status" value="1"/>
</dbReference>
<accession>A0ABX3NLY4</accession>
<proteinExistence type="predicted"/>
<reference evidence="1 2" key="1">
    <citation type="submission" date="2017-03" db="EMBL/GenBank/DDBJ databases">
        <title>Draft genome sequence of Moraxella equi CCUG 4950T type strain.</title>
        <authorList>
            <person name="Salva-Serra F."/>
            <person name="Engstrom-Jakobsson H."/>
            <person name="Thorell K."/>
            <person name="Jaen-Luchoro D."/>
            <person name="Gonzales-Siles L."/>
            <person name="Karlsson R."/>
            <person name="Yazdan S."/>
            <person name="Boulund F."/>
            <person name="Johnning A."/>
            <person name="Engstrand L."/>
            <person name="Kristiansson E."/>
            <person name="Moore E."/>
        </authorList>
    </citation>
    <scope>NUCLEOTIDE SEQUENCE [LARGE SCALE GENOMIC DNA]</scope>
    <source>
        <strain evidence="1 2">CCUG 4950</strain>
    </source>
</reference>
<dbReference type="Proteomes" id="UP000190777">
    <property type="component" value="Unassembled WGS sequence"/>
</dbReference>
<sequence length="119" mass="13770">MCDNAYYFLKGTAMTAQTRINEIQAVYKEWLAVHERLQSAKQDLAKSADLMGKLEHFYFNGEYREFFEQIENGLAVDLTTDGEYSVMSEDAIWNAIADHDSTLWDFMRFAVKHLDKAGE</sequence>
<keyword evidence="2" id="KW-1185">Reference proteome</keyword>
<protein>
    <recommendedName>
        <fullName evidence="3">DUF4298 domain-containing protein</fullName>
    </recommendedName>
</protein>
<gene>
    <name evidence="1" type="ORF">B5J93_00205</name>
</gene>
<evidence type="ECO:0008006" key="3">
    <source>
        <dbReference type="Google" id="ProtNLM"/>
    </source>
</evidence>
<comment type="caution">
    <text evidence="1">The sequence shown here is derived from an EMBL/GenBank/DDBJ whole genome shotgun (WGS) entry which is preliminary data.</text>
</comment>
<evidence type="ECO:0000313" key="2">
    <source>
        <dbReference type="Proteomes" id="UP000190777"/>
    </source>
</evidence>
<name>A0ABX3NLY4_9GAMM</name>
<organism evidence="1 2">
    <name type="scientific">Moraxella equi</name>
    <dbReference type="NCBI Taxonomy" id="60442"/>
    <lineage>
        <taxon>Bacteria</taxon>
        <taxon>Pseudomonadati</taxon>
        <taxon>Pseudomonadota</taxon>
        <taxon>Gammaproteobacteria</taxon>
        <taxon>Moraxellales</taxon>
        <taxon>Moraxellaceae</taxon>
        <taxon>Moraxella</taxon>
    </lineage>
</organism>